<dbReference type="GO" id="GO:0004527">
    <property type="term" value="F:exonuclease activity"/>
    <property type="evidence" value="ECO:0007669"/>
    <property type="project" value="UniProtKB-KW"/>
</dbReference>
<dbReference type="SUPFAM" id="SSF52540">
    <property type="entry name" value="P-loop containing nucleoside triphosphate hydrolases"/>
    <property type="match status" value="1"/>
</dbReference>
<keyword evidence="13" id="KW-1185">Reference proteome</keyword>
<dbReference type="PANTHER" id="PTHR30591">
    <property type="entry name" value="RECBCD ENZYME SUBUNIT RECC"/>
    <property type="match status" value="1"/>
</dbReference>
<comment type="caution">
    <text evidence="12">The sequence shown here is derived from an EMBL/GenBank/DDBJ whole genome shotgun (WGS) entry which is preliminary data.</text>
</comment>
<keyword evidence="5" id="KW-0347">Helicase</keyword>
<sequence>MLNLFMARECMNKERFIYENIHGKAYVLVPNQYTLVAEEQALKYTESACLLDIEILSLSRLGQRALAEQGKENIEILDRYGRHMLLYKIIKSHRDELEVFKSAADQNGFIDMVNDFIADFKQQDCTLSDLEAMIAANDSGEILSRKLCELRIIIEEYETELTGNYIDSEDYSSMYVAAIGESELLRDHTVWVYGFDSLAPKYMDALIEMAKRVEVNLMLNVSDFGLDISLGDALIAKAGDAGVAVSRASVADRYRESSRSTLDYLERNLFRTVSGSNDAGIGNVPDTEEINDEIKLVECANPFYEAESAVSYIYELIRDKDYRMSDIAVICNDDSARQPIIRRTFDEYGIPLFVDSRRTITDSMAARFIVSLMEFVLFNYRTSALFVLLKTELTNVEREAVEHLENYARNYRICGSMWTKKFKYGHFDYTDSEFNQLESTRSFIMEQVLKLQNIVEASGTVSEFVDGLIKLLEEEWQLPARLTRAAERQAFEGYNEEAQNTAQSYEACVKILEQLSTILGDEIFDNNSFAELMQLYRKGLESIDIGVIPPALDGIIMGSMIRTRPRPLKAMIVLAANEGVLPMEPSPEGLFSVDEMAFFKEHDFPIGHLDEIKMTEENVAMYRLISKPSERLYVSWALSDSEGQDCKPSSLVDTLRSALPQLKLHKDVVSNGLEMSAVNNPKTAMRHLLNYLKGRRSQEQISDAGQVKMITDSIISWYKCNNPQVLGIAMKAAREDNAAEPISARMAGRLFAGSNGEFSFSPTRIETFNHCPFKHFVSYGLRPREEREFRGSSREIGDIYHECIMRVSEELEAENLWGTISEAEINRLVQEKLKEIAADYRDGLFVADGREQYRLDRVARVCARVADNLAEQMRQGKVEKSYFEEEFRRGRIFDPIELTIDNHKVFIEGKIDRVDVFEGGDMRVIDYKTGGDKVNIEQMRCGYKMQLMVYMQGAKSDDRRPAGVFYYNIKDLSVQMGNDGDVADTVSNEMNKGMALNGLCVDEAHILDEMPESMLGVKKFIISRATFESIEADVSRSIYDISKRIISGDVSISPTKTKAAADIKGECKYCKYNSICRFDITYKGNRYREVDG</sequence>
<evidence type="ECO:0000256" key="1">
    <source>
        <dbReference type="ARBA" id="ARBA00022722"/>
    </source>
</evidence>
<dbReference type="PANTHER" id="PTHR30591:SF1">
    <property type="entry name" value="RECBCD ENZYME SUBUNIT RECC"/>
    <property type="match status" value="1"/>
</dbReference>
<dbReference type="InterPro" id="IPR038726">
    <property type="entry name" value="PDDEXK_AddAB-type"/>
</dbReference>
<dbReference type="GO" id="GO:0006310">
    <property type="term" value="P:DNA recombination"/>
    <property type="evidence" value="ECO:0007669"/>
    <property type="project" value="TreeGrafter"/>
</dbReference>
<dbReference type="GO" id="GO:0003677">
    <property type="term" value="F:DNA binding"/>
    <property type="evidence" value="ECO:0007669"/>
    <property type="project" value="UniProtKB-KW"/>
</dbReference>
<evidence type="ECO:0000256" key="6">
    <source>
        <dbReference type="ARBA" id="ARBA00022839"/>
    </source>
</evidence>
<dbReference type="GO" id="GO:0004386">
    <property type="term" value="F:helicase activity"/>
    <property type="evidence" value="ECO:0007669"/>
    <property type="project" value="UniProtKB-KW"/>
</dbReference>
<evidence type="ECO:0000259" key="10">
    <source>
        <dbReference type="Pfam" id="PF12705"/>
    </source>
</evidence>
<feature type="domain" description="ATP-dependent helicase/deoxyribonuclease subunit B N-terminal" evidence="11">
    <location>
        <begin position="23"/>
        <end position="222"/>
    </location>
</feature>
<evidence type="ECO:0000256" key="2">
    <source>
        <dbReference type="ARBA" id="ARBA00022741"/>
    </source>
</evidence>
<dbReference type="Proteomes" id="UP000526307">
    <property type="component" value="Unassembled WGS sequence"/>
</dbReference>
<organism evidence="12 13">
    <name type="scientific">Mogibacterium timidum</name>
    <dbReference type="NCBI Taxonomy" id="35519"/>
    <lineage>
        <taxon>Bacteria</taxon>
        <taxon>Bacillati</taxon>
        <taxon>Bacillota</taxon>
        <taxon>Clostridia</taxon>
        <taxon>Peptostreptococcales</taxon>
        <taxon>Anaerovoracaceae</taxon>
        <taxon>Mogibacterium</taxon>
    </lineage>
</organism>
<keyword evidence="9" id="KW-0234">DNA repair</keyword>
<keyword evidence="8" id="KW-0238">DNA-binding</keyword>
<dbReference type="InterPro" id="IPR011604">
    <property type="entry name" value="PDDEXK-like_dom_sf"/>
</dbReference>
<keyword evidence="6" id="KW-0269">Exonuclease</keyword>
<dbReference type="InterPro" id="IPR027417">
    <property type="entry name" value="P-loop_NTPase"/>
</dbReference>
<evidence type="ECO:0000313" key="12">
    <source>
        <dbReference type="EMBL" id="NWO23472.1"/>
    </source>
</evidence>
<gene>
    <name evidence="12" type="ORF">HW270_05250</name>
</gene>
<evidence type="ECO:0000256" key="4">
    <source>
        <dbReference type="ARBA" id="ARBA00022801"/>
    </source>
</evidence>
<keyword evidence="1" id="KW-0540">Nuclease</keyword>
<reference evidence="12 13" key="1">
    <citation type="submission" date="2020-06" db="EMBL/GenBank/DDBJ databases">
        <title>Mogibacterium timidum strain W9173 genomic sequence.</title>
        <authorList>
            <person name="Wade W.G."/>
            <person name="Johnston C.D."/>
            <person name="Chen T."/>
            <person name="Dewhirst F.E."/>
        </authorList>
    </citation>
    <scope>NUCLEOTIDE SEQUENCE [LARGE SCALE GENOMIC DNA]</scope>
    <source>
        <strain evidence="12 13">W9173</strain>
    </source>
</reference>
<accession>A0A7Y8VS83</accession>
<proteinExistence type="predicted"/>
<dbReference type="Gene3D" id="3.90.320.10">
    <property type="match status" value="1"/>
</dbReference>
<name>A0A7Y8VS83_9FIRM</name>
<dbReference type="AlphaFoldDB" id="A0A7Y8VS83"/>
<protein>
    <submittedName>
        <fullName evidence="12">PD-(D/E)XK nuclease family protein</fullName>
    </submittedName>
</protein>
<dbReference type="RefSeq" id="WP_178978554.1">
    <property type="nucleotide sequence ID" value="NZ_JABXYR010000002.1"/>
</dbReference>
<dbReference type="InterPro" id="IPR049035">
    <property type="entry name" value="ADDB_N"/>
</dbReference>
<evidence type="ECO:0000256" key="9">
    <source>
        <dbReference type="ARBA" id="ARBA00023204"/>
    </source>
</evidence>
<evidence type="ECO:0000256" key="8">
    <source>
        <dbReference type="ARBA" id="ARBA00023125"/>
    </source>
</evidence>
<dbReference type="Gene3D" id="3.40.50.300">
    <property type="entry name" value="P-loop containing nucleotide triphosphate hydrolases"/>
    <property type="match status" value="3"/>
</dbReference>
<evidence type="ECO:0000259" key="11">
    <source>
        <dbReference type="Pfam" id="PF21445"/>
    </source>
</evidence>
<feature type="domain" description="PD-(D/E)XK endonuclease-like" evidence="10">
    <location>
        <begin position="759"/>
        <end position="1077"/>
    </location>
</feature>
<evidence type="ECO:0000256" key="5">
    <source>
        <dbReference type="ARBA" id="ARBA00022806"/>
    </source>
</evidence>
<dbReference type="GO" id="GO:0005524">
    <property type="term" value="F:ATP binding"/>
    <property type="evidence" value="ECO:0007669"/>
    <property type="project" value="UniProtKB-KW"/>
</dbReference>
<keyword evidence="3" id="KW-0227">DNA damage</keyword>
<dbReference type="EMBL" id="JABXYR010000002">
    <property type="protein sequence ID" value="NWO23472.1"/>
    <property type="molecule type" value="Genomic_DNA"/>
</dbReference>
<evidence type="ECO:0000313" key="13">
    <source>
        <dbReference type="Proteomes" id="UP000526307"/>
    </source>
</evidence>
<dbReference type="Pfam" id="PF12705">
    <property type="entry name" value="PDDEXK_1"/>
    <property type="match status" value="1"/>
</dbReference>
<keyword evidence="7" id="KW-0067">ATP-binding</keyword>
<dbReference type="GO" id="GO:0006281">
    <property type="term" value="P:DNA repair"/>
    <property type="evidence" value="ECO:0007669"/>
    <property type="project" value="UniProtKB-KW"/>
</dbReference>
<evidence type="ECO:0000256" key="3">
    <source>
        <dbReference type="ARBA" id="ARBA00022763"/>
    </source>
</evidence>
<dbReference type="Pfam" id="PF21445">
    <property type="entry name" value="ADDB_N"/>
    <property type="match status" value="1"/>
</dbReference>
<keyword evidence="4" id="KW-0378">Hydrolase</keyword>
<keyword evidence="2" id="KW-0547">Nucleotide-binding</keyword>
<evidence type="ECO:0000256" key="7">
    <source>
        <dbReference type="ARBA" id="ARBA00022840"/>
    </source>
</evidence>